<feature type="compositionally biased region" description="Low complexity" evidence="1">
    <location>
        <begin position="108"/>
        <end position="121"/>
    </location>
</feature>
<dbReference type="Proteomes" id="UP000095280">
    <property type="component" value="Unplaced"/>
</dbReference>
<keyword evidence="2" id="KW-1185">Reference proteome</keyword>
<feature type="region of interest" description="Disordered" evidence="1">
    <location>
        <begin position="20"/>
        <end position="48"/>
    </location>
</feature>
<dbReference type="WBParaSite" id="maker-unitig_37558-snap-gene-0.2-mRNA-1">
    <property type="protein sequence ID" value="maker-unitig_37558-snap-gene-0.2-mRNA-1"/>
    <property type="gene ID" value="maker-unitig_37558-snap-gene-0.2"/>
</dbReference>
<evidence type="ECO:0000313" key="2">
    <source>
        <dbReference type="Proteomes" id="UP000095280"/>
    </source>
</evidence>
<proteinExistence type="predicted"/>
<feature type="compositionally biased region" description="Basic and acidic residues" evidence="1">
    <location>
        <begin position="144"/>
        <end position="161"/>
    </location>
</feature>
<feature type="compositionally biased region" description="Low complexity" evidence="1">
    <location>
        <begin position="36"/>
        <end position="48"/>
    </location>
</feature>
<organism evidence="2 3">
    <name type="scientific">Macrostomum lignano</name>
    <dbReference type="NCBI Taxonomy" id="282301"/>
    <lineage>
        <taxon>Eukaryota</taxon>
        <taxon>Metazoa</taxon>
        <taxon>Spiralia</taxon>
        <taxon>Lophotrochozoa</taxon>
        <taxon>Platyhelminthes</taxon>
        <taxon>Rhabditophora</taxon>
        <taxon>Macrostomorpha</taxon>
        <taxon>Macrostomida</taxon>
        <taxon>Macrostomidae</taxon>
        <taxon>Macrostomum</taxon>
    </lineage>
</organism>
<evidence type="ECO:0000313" key="3">
    <source>
        <dbReference type="WBParaSite" id="maker-unitig_37558-snap-gene-0.2-mRNA-1"/>
    </source>
</evidence>
<reference evidence="3" key="1">
    <citation type="submission" date="2016-11" db="UniProtKB">
        <authorList>
            <consortium name="WormBaseParasite"/>
        </authorList>
    </citation>
    <scope>IDENTIFICATION</scope>
</reference>
<protein>
    <submittedName>
        <fullName evidence="3">Mobile element protein</fullName>
    </submittedName>
</protein>
<feature type="region of interest" description="Disordered" evidence="1">
    <location>
        <begin position="89"/>
        <end position="178"/>
    </location>
</feature>
<dbReference type="AlphaFoldDB" id="A0A1I8FKC5"/>
<accession>A0A1I8FKC5</accession>
<name>A0A1I8FKC5_9PLAT</name>
<sequence length="178" mass="18653">SAGLGHRLCQGAAAAAARQAAAAAPHRGGRRRRGRPASSGGSPDGRAAGWLLRTCHRRRACRYFMDGASLLLGDALPVRALPLPAGQLRVRRGGRTPTEDGQPAALSGQRLPGPRRLAGGRCQAAVPRDEQAGDRSRRPVLPAERGRVAAGHPEHSVPGRDRRLRSQGPKVPAPGRAP</sequence>
<feature type="compositionally biased region" description="Basic and acidic residues" evidence="1">
    <location>
        <begin position="127"/>
        <end position="137"/>
    </location>
</feature>
<evidence type="ECO:0000256" key="1">
    <source>
        <dbReference type="SAM" id="MobiDB-lite"/>
    </source>
</evidence>